<name>E0ID99_9BACL</name>
<reference evidence="7 8" key="1">
    <citation type="submission" date="2010-07" db="EMBL/GenBank/DDBJ databases">
        <title>The draft genome of Paenibacillus curdlanolyticus YK9.</title>
        <authorList>
            <consortium name="US DOE Joint Genome Institute (JGI-PGF)"/>
            <person name="Lucas S."/>
            <person name="Copeland A."/>
            <person name="Lapidus A."/>
            <person name="Cheng J.-F."/>
            <person name="Bruce D."/>
            <person name="Goodwin L."/>
            <person name="Pitluck S."/>
            <person name="Land M.L."/>
            <person name="Hauser L."/>
            <person name="Chang Y.-J."/>
            <person name="Jeffries C."/>
            <person name="Anderson I.J."/>
            <person name="Johnson E."/>
            <person name="Loganathan U."/>
            <person name="Mulhopadhyay B."/>
            <person name="Kyrpides N."/>
            <person name="Woyke T.J."/>
        </authorList>
    </citation>
    <scope>NUCLEOTIDE SEQUENCE [LARGE SCALE GENOMIC DNA]</scope>
    <source>
        <strain evidence="7 8">YK9</strain>
    </source>
</reference>
<evidence type="ECO:0000259" key="5">
    <source>
        <dbReference type="Pfam" id="PF04198"/>
    </source>
</evidence>
<feature type="domain" description="Sugar-binding" evidence="5">
    <location>
        <begin position="90"/>
        <end position="337"/>
    </location>
</feature>
<dbReference type="STRING" id="717606.PaecuDRAFT_3601"/>
<organism evidence="7 8">
    <name type="scientific">Paenibacillus curdlanolyticus YK9</name>
    <dbReference type="NCBI Taxonomy" id="717606"/>
    <lineage>
        <taxon>Bacteria</taxon>
        <taxon>Bacillati</taxon>
        <taxon>Bacillota</taxon>
        <taxon>Bacilli</taxon>
        <taxon>Bacillales</taxon>
        <taxon>Paenibacillaceae</taxon>
        <taxon>Paenibacillus</taxon>
    </lineage>
</organism>
<gene>
    <name evidence="7" type="ORF">PaecuDRAFT_3601</name>
</gene>
<dbReference type="InterPro" id="IPR051054">
    <property type="entry name" value="SorC_transcr_regulators"/>
</dbReference>
<dbReference type="AlphaFoldDB" id="E0ID99"/>
<dbReference type="InterPro" id="IPR037171">
    <property type="entry name" value="NagB/RpiA_transferase-like"/>
</dbReference>
<dbReference type="InterPro" id="IPR048715">
    <property type="entry name" value="CggR_N"/>
</dbReference>
<evidence type="ECO:0000313" key="8">
    <source>
        <dbReference type="Proteomes" id="UP000005387"/>
    </source>
</evidence>
<keyword evidence="2" id="KW-0805">Transcription regulation</keyword>
<dbReference type="SUPFAM" id="SSF46785">
    <property type="entry name" value="Winged helix' DNA-binding domain"/>
    <property type="match status" value="1"/>
</dbReference>
<dbReference type="InterPro" id="IPR036390">
    <property type="entry name" value="WH_DNA-bd_sf"/>
</dbReference>
<keyword evidence="8" id="KW-1185">Reference proteome</keyword>
<proteinExistence type="inferred from homology"/>
<dbReference type="Pfam" id="PF04198">
    <property type="entry name" value="Sugar-bind"/>
    <property type="match status" value="1"/>
</dbReference>
<evidence type="ECO:0000256" key="2">
    <source>
        <dbReference type="ARBA" id="ARBA00023015"/>
    </source>
</evidence>
<dbReference type="eggNOG" id="COG2390">
    <property type="taxonomic scope" value="Bacteria"/>
</dbReference>
<comment type="similarity">
    <text evidence="1">Belongs to the SorC transcriptional regulatory family.</text>
</comment>
<accession>E0ID99</accession>
<dbReference type="GO" id="GO:0003677">
    <property type="term" value="F:DNA binding"/>
    <property type="evidence" value="ECO:0007669"/>
    <property type="project" value="UniProtKB-KW"/>
</dbReference>
<dbReference type="PANTHER" id="PTHR34294">
    <property type="entry name" value="TRANSCRIPTIONAL REGULATOR-RELATED"/>
    <property type="match status" value="1"/>
</dbReference>
<dbReference type="Proteomes" id="UP000005387">
    <property type="component" value="Unassembled WGS sequence"/>
</dbReference>
<dbReference type="InterPro" id="IPR036388">
    <property type="entry name" value="WH-like_DNA-bd_sf"/>
</dbReference>
<sequence length="348" mass="38241">MRPMIELQQQLVPDLLEVMKKRYFILRHVMLSESVGRRTLAGALGMTERVLRAETDYLKAQGLLDIHVSGMRISEQGRKLVSEMEPLFQELFGLSEMEEKIRRYYSLSRVHIVPGDSDSSKTAKRELGRAGSQALIRALGKDDVVAVTGGTTMAQIANHLTSPVPLPNNWFVPARGGLGESLDYQANTIASMMAKRTGAQYRLLHVPDHLGDEAYVTLMQEPNIQEIVDVIRKSRIVVHGIGDAMVMARRRKVDQGAVEAMKAEGALAESFGYYFDRSGAVVHKMQTAGLRLEDIMATEVVIAVAGGQSKGEAIAAVMKFGHDDVLVTDEAAALEIIRLIDEAELGNA</sequence>
<dbReference type="SUPFAM" id="SSF100950">
    <property type="entry name" value="NagB/RpiA/CoA transferase-like"/>
    <property type="match status" value="1"/>
</dbReference>
<evidence type="ECO:0000256" key="1">
    <source>
        <dbReference type="ARBA" id="ARBA00010466"/>
    </source>
</evidence>
<protein>
    <submittedName>
        <fullName evidence="7">Transcriptional regulator, DeoR family</fullName>
    </submittedName>
</protein>
<feature type="domain" description="CggR N-terminal DNA binding" evidence="6">
    <location>
        <begin position="18"/>
        <end position="87"/>
    </location>
</feature>
<dbReference type="InterPro" id="IPR007324">
    <property type="entry name" value="Sugar-bd_dom_put"/>
</dbReference>
<dbReference type="Pfam" id="PF21715">
    <property type="entry name" value="CggR_N"/>
    <property type="match status" value="1"/>
</dbReference>
<dbReference type="PANTHER" id="PTHR34294:SF5">
    <property type="entry name" value="CENTRAL GLYCOLYTIC GENES REGULATOR"/>
    <property type="match status" value="1"/>
</dbReference>
<evidence type="ECO:0000256" key="4">
    <source>
        <dbReference type="ARBA" id="ARBA00023163"/>
    </source>
</evidence>
<evidence type="ECO:0000256" key="3">
    <source>
        <dbReference type="ARBA" id="ARBA00023125"/>
    </source>
</evidence>
<dbReference type="Gene3D" id="1.10.10.10">
    <property type="entry name" value="Winged helix-like DNA-binding domain superfamily/Winged helix DNA-binding domain"/>
    <property type="match status" value="1"/>
</dbReference>
<dbReference type="OrthoDB" id="9793820at2"/>
<dbReference type="Gene3D" id="3.40.50.1360">
    <property type="match status" value="1"/>
</dbReference>
<dbReference type="GO" id="GO:0030246">
    <property type="term" value="F:carbohydrate binding"/>
    <property type="evidence" value="ECO:0007669"/>
    <property type="project" value="InterPro"/>
</dbReference>
<keyword evidence="4" id="KW-0804">Transcription</keyword>
<dbReference type="RefSeq" id="WP_006039589.1">
    <property type="nucleotide sequence ID" value="NZ_AEDD01000010.1"/>
</dbReference>
<evidence type="ECO:0000259" key="6">
    <source>
        <dbReference type="Pfam" id="PF21715"/>
    </source>
</evidence>
<dbReference type="EMBL" id="AEDD01000010">
    <property type="protein sequence ID" value="EFM09554.1"/>
    <property type="molecule type" value="Genomic_DNA"/>
</dbReference>
<evidence type="ECO:0000313" key="7">
    <source>
        <dbReference type="EMBL" id="EFM09554.1"/>
    </source>
</evidence>
<keyword evidence="3" id="KW-0238">DNA-binding</keyword>